<evidence type="ECO:0000256" key="5">
    <source>
        <dbReference type="ARBA" id="ARBA00022857"/>
    </source>
</evidence>
<dbReference type="Gene3D" id="3.40.50.720">
    <property type="entry name" value="NAD(P)-binding Rossmann-like Domain"/>
    <property type="match status" value="1"/>
</dbReference>
<dbReference type="InterPro" id="IPR008927">
    <property type="entry name" value="6-PGluconate_DH-like_C_sf"/>
</dbReference>
<dbReference type="SUPFAM" id="SSF51735">
    <property type="entry name" value="NAD(P)-binding Rossmann-fold domains"/>
    <property type="match status" value="1"/>
</dbReference>
<dbReference type="EMBL" id="JAQQAL010000007">
    <property type="protein sequence ID" value="MDC7225503.1"/>
    <property type="molecule type" value="Genomic_DNA"/>
</dbReference>
<evidence type="ECO:0000256" key="8">
    <source>
        <dbReference type="ARBA" id="ARBA00048793"/>
    </source>
</evidence>
<keyword evidence="9" id="KW-0566">Pantothenate biosynthesis</keyword>
<dbReference type="PANTHER" id="PTHR21708">
    <property type="entry name" value="PROBABLE 2-DEHYDROPANTOATE 2-REDUCTASE"/>
    <property type="match status" value="1"/>
</dbReference>
<keyword evidence="6 9" id="KW-0560">Oxidoreductase</keyword>
<comment type="function">
    <text evidence="9">Catalyzes the NADPH-dependent reduction of ketopantoate into pantoic acid.</text>
</comment>
<comment type="caution">
    <text evidence="12">The sequence shown here is derived from an EMBL/GenBank/DDBJ whole genome shotgun (WGS) entry which is preliminary data.</text>
</comment>
<dbReference type="Gene3D" id="1.10.1040.10">
    <property type="entry name" value="N-(1-d-carboxylethyl)-l-norvaline Dehydrogenase, domain 2"/>
    <property type="match status" value="1"/>
</dbReference>
<proteinExistence type="inferred from homology"/>
<keyword evidence="5 9" id="KW-0521">NADP</keyword>
<feature type="domain" description="Ketopantoate reductase N-terminal" evidence="10">
    <location>
        <begin position="3"/>
        <end position="146"/>
    </location>
</feature>
<dbReference type="EC" id="1.1.1.169" evidence="3 9"/>
<dbReference type="SUPFAM" id="SSF48179">
    <property type="entry name" value="6-phosphogluconate dehydrogenase C-terminal domain-like"/>
    <property type="match status" value="1"/>
</dbReference>
<dbReference type="Pfam" id="PF08546">
    <property type="entry name" value="ApbA_C"/>
    <property type="match status" value="1"/>
</dbReference>
<evidence type="ECO:0000256" key="6">
    <source>
        <dbReference type="ARBA" id="ARBA00023002"/>
    </source>
</evidence>
<sequence length="313" mass="34751">MNIAIVGMGGVGGYCGCRIASSLNTSPDDKCYFIARGPHLEAIKKSGLFLESADGQFICNPELATDNFEELPELDIVIIAVKSYELENVVKQLVPKIKTDTVIIPLLNGADIHTRVRSVIKTGIVLPSCVYIISFIEQPGRVVQKSTSCVIHSGAENEGDDRKDSVKAAVRMFKTAGIRFEWHEDPWLEIWRKFLFIASFGLVTADNDAVVGKVMESAEMSDSIKKIISELRLIAAAEGVELTDEICEKAYTLGYKFDYDSTTSFQRDFRIKGKPDEREIFGAAMIKAGEKYGIETPEITRLYTEICEKKPES</sequence>
<dbReference type="GO" id="GO:0005737">
    <property type="term" value="C:cytoplasm"/>
    <property type="evidence" value="ECO:0007669"/>
    <property type="project" value="TreeGrafter"/>
</dbReference>
<comment type="similarity">
    <text evidence="2 9">Belongs to the ketopantoate reductase family.</text>
</comment>
<dbReference type="GO" id="GO:0008677">
    <property type="term" value="F:2-dehydropantoate 2-reductase activity"/>
    <property type="evidence" value="ECO:0007669"/>
    <property type="project" value="UniProtKB-EC"/>
</dbReference>
<protein>
    <recommendedName>
        <fullName evidence="4 9">2-dehydropantoate 2-reductase</fullName>
        <ecNumber evidence="3 9">1.1.1.169</ecNumber>
    </recommendedName>
    <alternativeName>
        <fullName evidence="7 9">Ketopantoate reductase</fullName>
    </alternativeName>
</protein>
<evidence type="ECO:0000259" key="11">
    <source>
        <dbReference type="Pfam" id="PF08546"/>
    </source>
</evidence>
<dbReference type="InterPro" id="IPR013752">
    <property type="entry name" value="KPA_reductase"/>
</dbReference>
<dbReference type="GO" id="GO:0015940">
    <property type="term" value="P:pantothenate biosynthetic process"/>
    <property type="evidence" value="ECO:0007669"/>
    <property type="project" value="UniProtKB-KW"/>
</dbReference>
<dbReference type="Proteomes" id="UP001221217">
    <property type="component" value="Unassembled WGS sequence"/>
</dbReference>
<dbReference type="InterPro" id="IPR051402">
    <property type="entry name" value="KPR-Related"/>
</dbReference>
<evidence type="ECO:0000256" key="9">
    <source>
        <dbReference type="RuleBase" id="RU362068"/>
    </source>
</evidence>
<dbReference type="InterPro" id="IPR036291">
    <property type="entry name" value="NAD(P)-bd_dom_sf"/>
</dbReference>
<comment type="pathway">
    <text evidence="1 9">Cofactor biosynthesis; (R)-pantothenate biosynthesis; (R)-pantoate from 3-methyl-2-oxobutanoate: step 2/2.</text>
</comment>
<gene>
    <name evidence="12" type="ORF">PQJ61_01920</name>
</gene>
<evidence type="ECO:0000313" key="12">
    <source>
        <dbReference type="EMBL" id="MDC7225503.1"/>
    </source>
</evidence>
<dbReference type="InterPro" id="IPR003710">
    <property type="entry name" value="ApbA"/>
</dbReference>
<dbReference type="Pfam" id="PF02558">
    <property type="entry name" value="ApbA"/>
    <property type="match status" value="1"/>
</dbReference>
<organism evidence="12 13">
    <name type="scientific">Candidatus Thalassospirochaeta sargassi</name>
    <dbReference type="NCBI Taxonomy" id="3119039"/>
    <lineage>
        <taxon>Bacteria</taxon>
        <taxon>Pseudomonadati</taxon>
        <taxon>Spirochaetota</taxon>
        <taxon>Spirochaetia</taxon>
        <taxon>Spirochaetales</taxon>
        <taxon>Spirochaetaceae</taxon>
        <taxon>Candidatus Thalassospirochaeta</taxon>
    </lineage>
</organism>
<dbReference type="InterPro" id="IPR013328">
    <property type="entry name" value="6PGD_dom2"/>
</dbReference>
<dbReference type="NCBIfam" id="TIGR00745">
    <property type="entry name" value="apbA_panE"/>
    <property type="match status" value="1"/>
</dbReference>
<evidence type="ECO:0000256" key="7">
    <source>
        <dbReference type="ARBA" id="ARBA00032024"/>
    </source>
</evidence>
<dbReference type="PANTHER" id="PTHR21708:SF26">
    <property type="entry name" value="2-DEHYDROPANTOATE 2-REDUCTASE"/>
    <property type="match status" value="1"/>
</dbReference>
<evidence type="ECO:0000256" key="4">
    <source>
        <dbReference type="ARBA" id="ARBA00019465"/>
    </source>
</evidence>
<evidence type="ECO:0000256" key="1">
    <source>
        <dbReference type="ARBA" id="ARBA00004994"/>
    </source>
</evidence>
<dbReference type="InterPro" id="IPR013332">
    <property type="entry name" value="KPR_N"/>
</dbReference>
<comment type="catalytic activity">
    <reaction evidence="8 9">
        <text>(R)-pantoate + NADP(+) = 2-dehydropantoate + NADPH + H(+)</text>
        <dbReference type="Rhea" id="RHEA:16233"/>
        <dbReference type="ChEBI" id="CHEBI:11561"/>
        <dbReference type="ChEBI" id="CHEBI:15378"/>
        <dbReference type="ChEBI" id="CHEBI:15980"/>
        <dbReference type="ChEBI" id="CHEBI:57783"/>
        <dbReference type="ChEBI" id="CHEBI:58349"/>
        <dbReference type="EC" id="1.1.1.169"/>
    </reaction>
</comment>
<evidence type="ECO:0000313" key="13">
    <source>
        <dbReference type="Proteomes" id="UP001221217"/>
    </source>
</evidence>
<dbReference type="AlphaFoldDB" id="A0AAJ1ICY7"/>
<accession>A0AAJ1ICY7</accession>
<reference evidence="12 13" key="1">
    <citation type="submission" date="2022-12" db="EMBL/GenBank/DDBJ databases">
        <title>Metagenome assembled genome from gulf of manar.</title>
        <authorList>
            <person name="Kohli P."/>
            <person name="Pk S."/>
            <person name="Venkata Ramana C."/>
            <person name="Sasikala C."/>
        </authorList>
    </citation>
    <scope>NUCLEOTIDE SEQUENCE [LARGE SCALE GENOMIC DNA]</scope>
    <source>
        <strain evidence="12">JB008</strain>
    </source>
</reference>
<name>A0AAJ1ICY7_9SPIO</name>
<evidence type="ECO:0000256" key="2">
    <source>
        <dbReference type="ARBA" id="ARBA00007870"/>
    </source>
</evidence>
<evidence type="ECO:0000256" key="3">
    <source>
        <dbReference type="ARBA" id="ARBA00013014"/>
    </source>
</evidence>
<feature type="domain" description="Ketopantoate reductase C-terminal" evidence="11">
    <location>
        <begin position="188"/>
        <end position="306"/>
    </location>
</feature>
<evidence type="ECO:0000259" key="10">
    <source>
        <dbReference type="Pfam" id="PF02558"/>
    </source>
</evidence>